<reference evidence="1 2" key="1">
    <citation type="submission" date="2024-07" db="EMBL/GenBank/DDBJ databases">
        <authorList>
            <person name="Li M."/>
        </authorList>
    </citation>
    <scope>NUCLEOTIDE SEQUENCE [LARGE SCALE GENOMIC DNA]</scope>
    <source>
        <strain evidence="1 2">25A3E</strain>
    </source>
</reference>
<evidence type="ECO:0000313" key="2">
    <source>
        <dbReference type="Proteomes" id="UP001560296"/>
    </source>
</evidence>
<gene>
    <name evidence="1" type="ORF">AB5S05_18910</name>
</gene>
<name>A0ABV3YZE3_9PSED</name>
<dbReference type="PIRSF" id="PIRSF028200">
    <property type="entry name" value="UCP028200"/>
    <property type="match status" value="1"/>
</dbReference>
<keyword evidence="1" id="KW-0449">Lipoprotein</keyword>
<dbReference type="EMBL" id="JBFTEG010000020">
    <property type="protein sequence ID" value="MEX6504138.1"/>
    <property type="molecule type" value="Genomic_DNA"/>
</dbReference>
<comment type="caution">
    <text evidence="1">The sequence shown here is derived from an EMBL/GenBank/DDBJ whole genome shotgun (WGS) entry which is preliminary data.</text>
</comment>
<keyword evidence="2" id="KW-1185">Reference proteome</keyword>
<dbReference type="InterPro" id="IPR016875">
    <property type="entry name" value="UCP028200"/>
</dbReference>
<dbReference type="Pfam" id="PF19795">
    <property type="entry name" value="DUF6279"/>
    <property type="match status" value="1"/>
</dbReference>
<organism evidence="1 2">
    <name type="scientific">Pseudomonas zhanjiangensis</name>
    <dbReference type="NCBI Taxonomy" id="3239015"/>
    <lineage>
        <taxon>Bacteria</taxon>
        <taxon>Pseudomonadati</taxon>
        <taxon>Pseudomonadota</taxon>
        <taxon>Gammaproteobacteria</taxon>
        <taxon>Pseudomonadales</taxon>
        <taxon>Pseudomonadaceae</taxon>
        <taxon>Pseudomonas</taxon>
    </lineage>
</organism>
<proteinExistence type="predicted"/>
<dbReference type="Proteomes" id="UP001560296">
    <property type="component" value="Unassembled WGS sequence"/>
</dbReference>
<sequence length="295" mass="34596">MTLLPRHKTLVWLVALSLLLGACSRVGLVYRNLDWLLPWRLNDYLQLDRAQRAWLQPRLRAHLAWHCSSELLRYLDWLQRTGVVLAQPRPDARQLAAQLAQIDGALKRIAVQITPTSIELLRRLSDRQVAELYAAIDEDNRELYEDYLEPPLAMQIAERGERMEERLRPWLGRLNESQRARIARWANDMGGQNRLWLDNRMRWQEALRDAIAVRRSADFPERITRLLQQRQSYFDAEFRAAYPRNRMALAELFGDLLASADARQRSRLQHRLRDLQRDLAEQLCAPPWSPGEPAP</sequence>
<dbReference type="PROSITE" id="PS51257">
    <property type="entry name" value="PROKAR_LIPOPROTEIN"/>
    <property type="match status" value="1"/>
</dbReference>
<dbReference type="RefSeq" id="WP_369289077.1">
    <property type="nucleotide sequence ID" value="NZ_JBFTEG010000020.1"/>
</dbReference>
<accession>A0ABV3YZE3</accession>
<evidence type="ECO:0000313" key="1">
    <source>
        <dbReference type="EMBL" id="MEX6504138.1"/>
    </source>
</evidence>
<protein>
    <submittedName>
        <fullName evidence="1">DUF6279 family lipoprotein</fullName>
    </submittedName>
</protein>